<evidence type="ECO:0000256" key="2">
    <source>
        <dbReference type="ARBA" id="ARBA00022490"/>
    </source>
</evidence>
<dbReference type="Gene3D" id="3.90.1150.180">
    <property type="match status" value="1"/>
</dbReference>
<dbReference type="Gene3D" id="3.40.640.10">
    <property type="entry name" value="Type I PLP-dependent aspartate aminotransferase-like (Major domain)"/>
    <property type="match status" value="1"/>
</dbReference>
<dbReference type="PANTHER" id="PTHR32328">
    <property type="entry name" value="L-SERYL-TRNA(SEC) SELENIUM TRANSFERASE"/>
    <property type="match status" value="1"/>
</dbReference>
<reference evidence="8" key="1">
    <citation type="journal article" date="2015" name="Nature">
        <title>Complex archaea that bridge the gap between prokaryotes and eukaryotes.</title>
        <authorList>
            <person name="Spang A."/>
            <person name="Saw J.H."/>
            <person name="Jorgensen S.L."/>
            <person name="Zaremba-Niedzwiedzka K."/>
            <person name="Martijn J."/>
            <person name="Lind A.E."/>
            <person name="van Eijk R."/>
            <person name="Schleper C."/>
            <person name="Guy L."/>
            <person name="Ettema T.J."/>
        </authorList>
    </citation>
    <scope>NUCLEOTIDE SEQUENCE</scope>
</reference>
<evidence type="ECO:0000256" key="3">
    <source>
        <dbReference type="ARBA" id="ARBA00022679"/>
    </source>
</evidence>
<dbReference type="PANTHER" id="PTHR32328:SF0">
    <property type="entry name" value="L-SERYL-TRNA(SEC) SELENIUM TRANSFERASE"/>
    <property type="match status" value="1"/>
</dbReference>
<keyword evidence="3" id="KW-0808">Transferase</keyword>
<dbReference type="InterPro" id="IPR004534">
    <property type="entry name" value="SelA_trans"/>
</dbReference>
<dbReference type="GO" id="GO:0004125">
    <property type="term" value="F:L-seryl-tRNA(Sec) selenium transferase activity"/>
    <property type="evidence" value="ECO:0007669"/>
    <property type="project" value="InterPro"/>
</dbReference>
<comment type="caution">
    <text evidence="8">The sequence shown here is derived from an EMBL/GenBank/DDBJ whole genome shotgun (WGS) entry which is preliminary data.</text>
</comment>
<dbReference type="SUPFAM" id="SSF53383">
    <property type="entry name" value="PLP-dependent transferases"/>
    <property type="match status" value="1"/>
</dbReference>
<sequence>MNKKKSVKESPLRQIPSVDKLISAEGAEVLIGDYGRSAVVEAARKVLKELRLKLKKKKGSPAQKRELTQEAILKKIKESLKDKMSPSLTKAINATGVILHTGLGRAVLPREAQSGVKDVIEGYCTLATDIETGQRGHRDIHLNDLLCELTGAEAANVVNNNAAATMLILNTLAKGKEVIVSRGQLVEIGGSFRLPEVMEASGAVLKEVGTTNKTHLRDYTAAISEETGAIMRVHHSNYRILGFTEEPSAEELAELARKHKIPFIDDLGSGALVDLKDFGIETEPLVQRSIKAGVDVTCFSGDKLIGGPQAGIIVGKASIIQRIRKNPLSRALRVGKLTIAAMEATLRLFLSREKLDDSHPVYRMLSLSLKEVEKRAQKVAKELQAQISDKVEITIIDGGSQVGSGSVPVETIPTKLLRIKSASVSAENLARKLRHYKPPIFTRIQKDAVLFDFRTIQEDEDALVLEALLGLLKKGRG</sequence>
<keyword evidence="5" id="KW-0648">Protein biosynthesis</keyword>
<dbReference type="InterPro" id="IPR015421">
    <property type="entry name" value="PyrdxlP-dep_Trfase_major"/>
</dbReference>
<evidence type="ECO:0000313" key="8">
    <source>
        <dbReference type="EMBL" id="KKN46118.1"/>
    </source>
</evidence>
<protein>
    <recommendedName>
        <fullName evidence="7">L-seryl-tRNA selenium transferase N-terminal domain-containing protein</fullName>
    </recommendedName>
</protein>
<dbReference type="EMBL" id="LAZR01001348">
    <property type="protein sequence ID" value="KKN46118.1"/>
    <property type="molecule type" value="Genomic_DNA"/>
</dbReference>
<evidence type="ECO:0000256" key="5">
    <source>
        <dbReference type="ARBA" id="ARBA00022917"/>
    </source>
</evidence>
<dbReference type="HAMAP" id="MF_00423">
    <property type="entry name" value="SelA"/>
    <property type="match status" value="1"/>
</dbReference>
<keyword evidence="6" id="KW-0711">Selenium</keyword>
<evidence type="ECO:0000256" key="4">
    <source>
        <dbReference type="ARBA" id="ARBA00022898"/>
    </source>
</evidence>
<evidence type="ECO:0000256" key="1">
    <source>
        <dbReference type="ARBA" id="ARBA00001933"/>
    </source>
</evidence>
<proteinExistence type="inferred from homology"/>
<name>A0A0F9TXH6_9ZZZZ</name>
<gene>
    <name evidence="8" type="ORF">LCGC14_0676230</name>
</gene>
<keyword evidence="2" id="KW-0963">Cytoplasm</keyword>
<accession>A0A0F9TXH6</accession>
<dbReference type="AlphaFoldDB" id="A0A0F9TXH6"/>
<keyword evidence="4" id="KW-0663">Pyridoxal phosphate</keyword>
<dbReference type="InterPro" id="IPR018319">
    <property type="entry name" value="SelA-like"/>
</dbReference>
<dbReference type="InterPro" id="IPR015424">
    <property type="entry name" value="PyrdxlP-dep_Trfase"/>
</dbReference>
<dbReference type="NCBIfam" id="TIGR00474">
    <property type="entry name" value="selA"/>
    <property type="match status" value="1"/>
</dbReference>
<dbReference type="GO" id="GO:0005737">
    <property type="term" value="C:cytoplasm"/>
    <property type="evidence" value="ECO:0007669"/>
    <property type="project" value="InterPro"/>
</dbReference>
<dbReference type="InterPro" id="IPR025862">
    <property type="entry name" value="SelA_trans_N_dom"/>
</dbReference>
<dbReference type="Pfam" id="PF03841">
    <property type="entry name" value="SelA"/>
    <property type="match status" value="1"/>
</dbReference>
<dbReference type="GO" id="GO:0001514">
    <property type="term" value="P:selenocysteine incorporation"/>
    <property type="evidence" value="ECO:0007669"/>
    <property type="project" value="InterPro"/>
</dbReference>
<dbReference type="Pfam" id="PF12390">
    <property type="entry name" value="Se-cys_synth_N"/>
    <property type="match status" value="1"/>
</dbReference>
<evidence type="ECO:0000256" key="6">
    <source>
        <dbReference type="ARBA" id="ARBA00023266"/>
    </source>
</evidence>
<feature type="domain" description="L-seryl-tRNA selenium transferase N-terminal" evidence="7">
    <location>
        <begin position="12"/>
        <end position="51"/>
    </location>
</feature>
<comment type="cofactor">
    <cofactor evidence="1">
        <name>pyridoxal 5'-phosphate</name>
        <dbReference type="ChEBI" id="CHEBI:597326"/>
    </cofactor>
</comment>
<evidence type="ECO:0000259" key="7">
    <source>
        <dbReference type="Pfam" id="PF12390"/>
    </source>
</evidence>
<organism evidence="8">
    <name type="scientific">marine sediment metagenome</name>
    <dbReference type="NCBI Taxonomy" id="412755"/>
    <lineage>
        <taxon>unclassified sequences</taxon>
        <taxon>metagenomes</taxon>
        <taxon>ecological metagenomes</taxon>
    </lineage>
</organism>